<keyword evidence="9" id="KW-1185">Reference proteome</keyword>
<evidence type="ECO:0000313" key="8">
    <source>
        <dbReference type="EMBL" id="AMN45894.1"/>
    </source>
</evidence>
<dbReference type="SUPFAM" id="SSF54909">
    <property type="entry name" value="Dimeric alpha+beta barrel"/>
    <property type="match status" value="1"/>
</dbReference>
<dbReference type="KEGG" id="sdf:ACG33_01965"/>
<dbReference type="InterPro" id="IPR011008">
    <property type="entry name" value="Dimeric_a/b-barrel"/>
</dbReference>
<evidence type="ECO:0000259" key="7">
    <source>
        <dbReference type="PROSITE" id="PS50956"/>
    </source>
</evidence>
<dbReference type="PANTHER" id="PTHR30154:SF0">
    <property type="entry name" value="LEUCINE-RESPONSIVE REGULATORY PROTEIN"/>
    <property type="match status" value="1"/>
</dbReference>
<organism evidence="8 9">
    <name type="scientific">Steroidobacter denitrificans</name>
    <dbReference type="NCBI Taxonomy" id="465721"/>
    <lineage>
        <taxon>Bacteria</taxon>
        <taxon>Pseudomonadati</taxon>
        <taxon>Pseudomonadota</taxon>
        <taxon>Gammaproteobacteria</taxon>
        <taxon>Steroidobacterales</taxon>
        <taxon>Steroidobacteraceae</taxon>
        <taxon>Steroidobacter</taxon>
    </lineage>
</organism>
<dbReference type="InterPro" id="IPR019885">
    <property type="entry name" value="Tscrpt_reg_HTH_AsnC-type_CS"/>
</dbReference>
<dbReference type="InterPro" id="IPR011991">
    <property type="entry name" value="ArsR-like_HTH"/>
</dbReference>
<keyword evidence="3" id="KW-0010">Activator</keyword>
<dbReference type="PRINTS" id="PR00033">
    <property type="entry name" value="HTHASNC"/>
</dbReference>
<dbReference type="OrthoDB" id="166264at2"/>
<keyword evidence="4" id="KW-0804">Transcription</keyword>
<dbReference type="Proteomes" id="UP000070250">
    <property type="component" value="Chromosome"/>
</dbReference>
<accession>A0A127F626</accession>
<feature type="region of interest" description="Disordered" evidence="6">
    <location>
        <begin position="158"/>
        <end position="185"/>
    </location>
</feature>
<dbReference type="SMART" id="SM00344">
    <property type="entry name" value="HTH_ASNC"/>
    <property type="match status" value="1"/>
</dbReference>
<evidence type="ECO:0000313" key="9">
    <source>
        <dbReference type="Proteomes" id="UP000070250"/>
    </source>
</evidence>
<dbReference type="GO" id="GO:0005829">
    <property type="term" value="C:cytosol"/>
    <property type="evidence" value="ECO:0007669"/>
    <property type="project" value="TreeGrafter"/>
</dbReference>
<dbReference type="Pfam" id="PF01037">
    <property type="entry name" value="AsnC_trans_reg"/>
    <property type="match status" value="1"/>
</dbReference>
<dbReference type="PANTHER" id="PTHR30154">
    <property type="entry name" value="LEUCINE-RESPONSIVE REGULATORY PROTEIN"/>
    <property type="match status" value="1"/>
</dbReference>
<dbReference type="InterPro" id="IPR019887">
    <property type="entry name" value="Tscrpt_reg_AsnC/Lrp_C"/>
</dbReference>
<dbReference type="Gene3D" id="1.10.10.10">
    <property type="entry name" value="Winged helix-like DNA-binding domain superfamily/Winged helix DNA-binding domain"/>
    <property type="match status" value="1"/>
</dbReference>
<evidence type="ECO:0000256" key="3">
    <source>
        <dbReference type="ARBA" id="ARBA00023159"/>
    </source>
</evidence>
<evidence type="ECO:0000256" key="6">
    <source>
        <dbReference type="SAM" id="MobiDB-lite"/>
    </source>
</evidence>
<dbReference type="InterPro" id="IPR036390">
    <property type="entry name" value="WH_DNA-bd_sf"/>
</dbReference>
<dbReference type="SUPFAM" id="SSF46785">
    <property type="entry name" value="Winged helix' DNA-binding domain"/>
    <property type="match status" value="1"/>
</dbReference>
<dbReference type="PROSITE" id="PS50956">
    <property type="entry name" value="HTH_ASNC_2"/>
    <property type="match status" value="1"/>
</dbReference>
<protein>
    <recommendedName>
        <fullName evidence="5">Leucine-responsive regulatory protein</fullName>
    </recommendedName>
</protein>
<dbReference type="STRING" id="465721.ACG33_01965"/>
<keyword evidence="2" id="KW-0238">DNA-binding</keyword>
<gene>
    <name evidence="8" type="ORF">ACG33_01965</name>
</gene>
<evidence type="ECO:0000256" key="2">
    <source>
        <dbReference type="ARBA" id="ARBA00023125"/>
    </source>
</evidence>
<dbReference type="EMBL" id="CP011971">
    <property type="protein sequence ID" value="AMN45894.1"/>
    <property type="molecule type" value="Genomic_DNA"/>
</dbReference>
<dbReference type="GO" id="GO:0043565">
    <property type="term" value="F:sequence-specific DNA binding"/>
    <property type="evidence" value="ECO:0007669"/>
    <property type="project" value="InterPro"/>
</dbReference>
<name>A0A127F626_STEDE</name>
<dbReference type="GO" id="GO:0006355">
    <property type="term" value="P:regulation of DNA-templated transcription"/>
    <property type="evidence" value="ECO:0007669"/>
    <property type="project" value="UniProtKB-ARBA"/>
</dbReference>
<reference evidence="8 9" key="1">
    <citation type="submission" date="2015-06" db="EMBL/GenBank/DDBJ databases">
        <title>A Comprehensive Approach to Explore the Metabolic and Phylogenetic Diversity of Bacterial Steroid Degradation in the Environment: Testosterone as an Example.</title>
        <authorList>
            <person name="Yang F.-C."/>
            <person name="Chen Y.-L."/>
            <person name="Yu C.-P."/>
            <person name="Tang S.-L."/>
            <person name="Wang P.-H."/>
            <person name="Ismail W."/>
            <person name="Wang C.-H."/>
            <person name="Yang C.-Y."/>
            <person name="Chiang Y.-R."/>
        </authorList>
    </citation>
    <scope>NUCLEOTIDE SEQUENCE [LARGE SCALE GENOMIC DNA]</scope>
    <source>
        <strain evidence="8 9">DSM 18526</strain>
    </source>
</reference>
<sequence>MTADPVARALDRVDRQLLALLQKDGRLTVAELARTVNLTLTPCIERVRRLERDGYIEGYFARLSPRHLGQPLLAFTEVTLDHAAPDVIQAFREAVQQVEEISECHLVAGGFDFLLKARVRDMDDYRRVLGDHIAGVPGVRHTQTYFVLEEVKSTHALPIRGPEPARKSGATVVRAGIRSKSGRRR</sequence>
<evidence type="ECO:0000256" key="4">
    <source>
        <dbReference type="ARBA" id="ARBA00023163"/>
    </source>
</evidence>
<evidence type="ECO:0000256" key="5">
    <source>
        <dbReference type="ARBA" id="ARBA00039227"/>
    </source>
</evidence>
<dbReference type="GO" id="GO:0043200">
    <property type="term" value="P:response to amino acid"/>
    <property type="evidence" value="ECO:0007669"/>
    <property type="project" value="TreeGrafter"/>
</dbReference>
<dbReference type="Gene3D" id="3.30.70.920">
    <property type="match status" value="1"/>
</dbReference>
<dbReference type="PROSITE" id="PS00519">
    <property type="entry name" value="HTH_ASNC_1"/>
    <property type="match status" value="1"/>
</dbReference>
<keyword evidence="1" id="KW-0805">Transcription regulation</keyword>
<dbReference type="Pfam" id="PF13412">
    <property type="entry name" value="HTH_24"/>
    <property type="match status" value="1"/>
</dbReference>
<dbReference type="InterPro" id="IPR036388">
    <property type="entry name" value="WH-like_DNA-bd_sf"/>
</dbReference>
<dbReference type="InterPro" id="IPR019888">
    <property type="entry name" value="Tscrpt_reg_AsnC-like"/>
</dbReference>
<proteinExistence type="predicted"/>
<feature type="domain" description="HTH asnC-type" evidence="7">
    <location>
        <begin position="10"/>
        <end position="71"/>
    </location>
</feature>
<dbReference type="CDD" id="cd00090">
    <property type="entry name" value="HTH_ARSR"/>
    <property type="match status" value="1"/>
</dbReference>
<evidence type="ECO:0000256" key="1">
    <source>
        <dbReference type="ARBA" id="ARBA00023015"/>
    </source>
</evidence>
<dbReference type="AlphaFoldDB" id="A0A127F626"/>
<dbReference type="InterPro" id="IPR000485">
    <property type="entry name" value="AsnC-type_HTH_dom"/>
</dbReference>